<protein>
    <submittedName>
        <fullName evidence="2">Uncharacterized protein</fullName>
    </submittedName>
</protein>
<proteinExistence type="predicted"/>
<reference evidence="2" key="1">
    <citation type="submission" date="2023-04" db="EMBL/GenBank/DDBJ databases">
        <authorList>
            <consortium name="ELIXIR-Norway"/>
        </authorList>
    </citation>
    <scope>NUCLEOTIDE SEQUENCE [LARGE SCALE GENOMIC DNA]</scope>
</reference>
<feature type="region of interest" description="Disordered" evidence="1">
    <location>
        <begin position="1"/>
        <end position="67"/>
    </location>
</feature>
<evidence type="ECO:0000313" key="2">
    <source>
        <dbReference type="EMBL" id="CAI9166059.1"/>
    </source>
</evidence>
<dbReference type="EMBL" id="OX459961">
    <property type="protein sequence ID" value="CAI9166059.1"/>
    <property type="molecule type" value="Genomic_DNA"/>
</dbReference>
<sequence>MELQSPASFFTRDSPPDFSISNGAHTLADLHPDASSQARRVPAAEGQDPGRGDGHPSALRPRSGPPTLLAAARDNCYLGTELEVLRATRRDDGMEGLVGILGGLQHVSKVTDLREQFVTSYNHEASRQRPVSLLMAGGQLSTEARLLARLGRQDS</sequence>
<keyword evidence="3" id="KW-1185">Reference proteome</keyword>
<name>A0ABN8YX54_RANTA</name>
<organism evidence="2 3">
    <name type="scientific">Rangifer tarandus platyrhynchus</name>
    <name type="common">Svalbard reindeer</name>
    <dbReference type="NCBI Taxonomy" id="3082113"/>
    <lineage>
        <taxon>Eukaryota</taxon>
        <taxon>Metazoa</taxon>
        <taxon>Chordata</taxon>
        <taxon>Craniata</taxon>
        <taxon>Vertebrata</taxon>
        <taxon>Euteleostomi</taxon>
        <taxon>Mammalia</taxon>
        <taxon>Eutheria</taxon>
        <taxon>Laurasiatheria</taxon>
        <taxon>Artiodactyla</taxon>
        <taxon>Ruminantia</taxon>
        <taxon>Pecora</taxon>
        <taxon>Cervidae</taxon>
        <taxon>Odocoileinae</taxon>
        <taxon>Rangifer</taxon>
    </lineage>
</organism>
<evidence type="ECO:0000256" key="1">
    <source>
        <dbReference type="SAM" id="MobiDB-lite"/>
    </source>
</evidence>
<gene>
    <name evidence="2" type="ORF">MRATA1EN1_LOCUS15021</name>
</gene>
<dbReference type="Proteomes" id="UP001176941">
    <property type="component" value="Chromosome 25"/>
</dbReference>
<accession>A0ABN8YX54</accession>
<evidence type="ECO:0000313" key="3">
    <source>
        <dbReference type="Proteomes" id="UP001176941"/>
    </source>
</evidence>